<evidence type="ECO:0000313" key="3">
    <source>
        <dbReference type="Proteomes" id="UP001642720"/>
    </source>
</evidence>
<feature type="region of interest" description="Disordered" evidence="1">
    <location>
        <begin position="74"/>
        <end position="155"/>
    </location>
</feature>
<feature type="compositionally biased region" description="Low complexity" evidence="1">
    <location>
        <begin position="101"/>
        <end position="112"/>
    </location>
</feature>
<organism evidence="2 3">
    <name type="scientific">Trichoderma ghanense</name>
    <dbReference type="NCBI Taxonomy" id="65468"/>
    <lineage>
        <taxon>Eukaryota</taxon>
        <taxon>Fungi</taxon>
        <taxon>Dikarya</taxon>
        <taxon>Ascomycota</taxon>
        <taxon>Pezizomycotina</taxon>
        <taxon>Sordariomycetes</taxon>
        <taxon>Hypocreomycetidae</taxon>
        <taxon>Hypocreales</taxon>
        <taxon>Hypocreaceae</taxon>
        <taxon>Trichoderma</taxon>
    </lineage>
</organism>
<protein>
    <submittedName>
        <fullName evidence="2">Uncharacterized protein</fullName>
    </submittedName>
</protein>
<dbReference type="EMBL" id="PPTA01000004">
    <property type="protein sequence ID" value="TFB04449.1"/>
    <property type="molecule type" value="Genomic_DNA"/>
</dbReference>
<evidence type="ECO:0000256" key="1">
    <source>
        <dbReference type="SAM" id="MobiDB-lite"/>
    </source>
</evidence>
<dbReference type="GeneID" id="300575351"/>
<accession>A0ABY2H850</accession>
<gene>
    <name evidence="2" type="ORF">CCMA1212_003558</name>
</gene>
<dbReference type="RefSeq" id="XP_073560650.1">
    <property type="nucleotide sequence ID" value="XM_073700901.1"/>
</dbReference>
<keyword evidence="3" id="KW-1185">Reference proteome</keyword>
<name>A0ABY2H850_9HYPO</name>
<comment type="caution">
    <text evidence="2">The sequence shown here is derived from an EMBL/GenBank/DDBJ whole genome shotgun (WGS) entry which is preliminary data.</text>
</comment>
<dbReference type="Proteomes" id="UP001642720">
    <property type="component" value="Unassembled WGS sequence"/>
</dbReference>
<sequence>MACRRNSSQTCSRIVRRPAPFGAGHPSLGPAFPQCYSVLSQTTAGPMMRDSVPGSWLALSRRIARTIDAVQAIDERRDEADQSEMRKRTATGPAGMRPNRAARAATQSCRAAPQSLPVTAWQGDIQRTANPRSVNPPDSPNQKPPPRRRIPRAALSSQDCAVVPLTRLLRDAPRFPAALPGLNGLVRAICRWSTARHTSNSSTPRAGHHLRPFIAAVRLASDEDWGSKHLHGYCILHTLLMRSFLPEQYTMLNQVLEACTARIRREDFELFCIEPGSMCGSQVGSFPPPGLACAPRHPPQKVQEVSWSPVDAHLDGFRTCPVPVSTEYCTSHEAFQLA</sequence>
<evidence type="ECO:0000313" key="2">
    <source>
        <dbReference type="EMBL" id="TFB04449.1"/>
    </source>
</evidence>
<feature type="compositionally biased region" description="Basic and acidic residues" evidence="1">
    <location>
        <begin position="74"/>
        <end position="87"/>
    </location>
</feature>
<proteinExistence type="predicted"/>
<reference evidence="2 3" key="1">
    <citation type="submission" date="2018-01" db="EMBL/GenBank/DDBJ databases">
        <title>Genome characterization of the sugarcane-associated fungus Trichoderma ghanense CCMA-1212 and their application in lignocelulose bioconversion.</title>
        <authorList>
            <person name="Steindorff A.S."/>
            <person name="Mendes T.D."/>
            <person name="Vilela E.S.D."/>
            <person name="Rodrigues D.S."/>
            <person name="Formighieri E.F."/>
            <person name="Melo I.S."/>
            <person name="Favaro L.C.L."/>
        </authorList>
    </citation>
    <scope>NUCLEOTIDE SEQUENCE [LARGE SCALE GENOMIC DNA]</scope>
    <source>
        <strain evidence="2 3">CCMA-1212</strain>
    </source>
</reference>